<dbReference type="Pfam" id="PF03372">
    <property type="entry name" value="Exo_endo_phos"/>
    <property type="match status" value="1"/>
</dbReference>
<protein>
    <recommendedName>
        <fullName evidence="1">Endonuclease/exonuclease/phosphatase domain-containing protein</fullName>
    </recommendedName>
</protein>
<reference evidence="2" key="1">
    <citation type="submission" date="2022-12" db="EMBL/GenBank/DDBJ databases">
        <title>Chromosome-level genome assembly of the bean flower thrips Megalurothrips usitatus.</title>
        <authorList>
            <person name="Ma L."/>
            <person name="Liu Q."/>
            <person name="Li H."/>
            <person name="Cai W."/>
        </authorList>
    </citation>
    <scope>NUCLEOTIDE SEQUENCE</scope>
    <source>
        <strain evidence="2">Cailab_2022a</strain>
    </source>
</reference>
<dbReference type="GO" id="GO:0003824">
    <property type="term" value="F:catalytic activity"/>
    <property type="evidence" value="ECO:0007669"/>
    <property type="project" value="InterPro"/>
</dbReference>
<dbReference type="AlphaFoldDB" id="A0AAV7XYK1"/>
<organism evidence="2 3">
    <name type="scientific">Megalurothrips usitatus</name>
    <name type="common">bean blossom thrips</name>
    <dbReference type="NCBI Taxonomy" id="439358"/>
    <lineage>
        <taxon>Eukaryota</taxon>
        <taxon>Metazoa</taxon>
        <taxon>Ecdysozoa</taxon>
        <taxon>Arthropoda</taxon>
        <taxon>Hexapoda</taxon>
        <taxon>Insecta</taxon>
        <taxon>Pterygota</taxon>
        <taxon>Neoptera</taxon>
        <taxon>Paraneoptera</taxon>
        <taxon>Thysanoptera</taxon>
        <taxon>Terebrantia</taxon>
        <taxon>Thripoidea</taxon>
        <taxon>Thripidae</taxon>
        <taxon>Megalurothrips</taxon>
    </lineage>
</organism>
<gene>
    <name evidence="2" type="ORF">ONE63_005135</name>
</gene>
<proteinExistence type="predicted"/>
<dbReference type="EMBL" id="JAPTSV010000002">
    <property type="protein sequence ID" value="KAJ1530208.1"/>
    <property type="molecule type" value="Genomic_DNA"/>
</dbReference>
<evidence type="ECO:0000259" key="1">
    <source>
        <dbReference type="Pfam" id="PF03372"/>
    </source>
</evidence>
<dbReference type="InterPro" id="IPR036691">
    <property type="entry name" value="Endo/exonu/phosph_ase_sf"/>
</dbReference>
<name>A0AAV7XYK1_9NEOP</name>
<dbReference type="Gene3D" id="3.60.10.10">
    <property type="entry name" value="Endonuclease/exonuclease/phosphatase"/>
    <property type="match status" value="1"/>
</dbReference>
<keyword evidence="3" id="KW-1185">Reference proteome</keyword>
<comment type="caution">
    <text evidence="2">The sequence shown here is derived from an EMBL/GenBank/DDBJ whole genome shotgun (WGS) entry which is preliminary data.</text>
</comment>
<evidence type="ECO:0000313" key="2">
    <source>
        <dbReference type="EMBL" id="KAJ1530208.1"/>
    </source>
</evidence>
<accession>A0AAV7XYK1</accession>
<sequence length="418" mass="47482">MQNVVHSAISSFVHRFCPALFSLVSDRELDTLDDFVQNINNKYSSKLKIIHINAQSLLDVARQSEFIELLSNKGIDIIVVSETWLKDGMQVKLPDYNAFYVNRASNRNGGGVAVFVKSFYTARVLSLSLGEAERPEYILVDVSIGPIRLLVAGIYRPPKVGFLDCFMGCDSHLDNISSNCPECLIDFGQRAAPCFSAHDMLYAVCDLEVPRFRKQTITTRDMKNINIEELMLDVESASWNVVYDASDIDSKLYLINNIMTELMNKHAPFKTFSPKKISQPWMTASIMKMIKRWDKLWLKFKKTQCPAHKESHRVFKNKVKQEIRNAREVDLVVSVDDLNKHYASVASVKYPNEIADCISGYSNNTPERDINDKLHFKYVTSEDISSAIKSIKSNAKGIDLLPIKLIKLCMPSILPAYF</sequence>
<dbReference type="PANTHER" id="PTHR46670">
    <property type="entry name" value="ENDO/EXONUCLEASE/PHOSPHATASE DOMAIN-CONTAINING PROTEIN"/>
    <property type="match status" value="1"/>
</dbReference>
<feature type="domain" description="Endonuclease/exonuclease/phosphatase" evidence="1">
    <location>
        <begin position="42"/>
        <end position="118"/>
    </location>
</feature>
<dbReference type="PANTHER" id="PTHR46670:SF3">
    <property type="entry name" value="ENDONUCLEASE_EXONUCLEASE_PHOSPHATASE DOMAIN-CONTAINING PROTEIN"/>
    <property type="match status" value="1"/>
</dbReference>
<evidence type="ECO:0000313" key="3">
    <source>
        <dbReference type="Proteomes" id="UP001075354"/>
    </source>
</evidence>
<dbReference type="SUPFAM" id="SSF56219">
    <property type="entry name" value="DNase I-like"/>
    <property type="match status" value="1"/>
</dbReference>
<dbReference type="Proteomes" id="UP001075354">
    <property type="component" value="Chromosome 2"/>
</dbReference>
<dbReference type="InterPro" id="IPR005135">
    <property type="entry name" value="Endo/exonuclease/phosphatase"/>
</dbReference>